<accession>A0ABR4D1V5</accession>
<dbReference type="EMBL" id="JAZHXI010000001">
    <property type="protein sequence ID" value="KAL2075331.1"/>
    <property type="molecule type" value="Genomic_DNA"/>
</dbReference>
<gene>
    <name evidence="1" type="ORF">VTL71DRAFT_274</name>
</gene>
<evidence type="ECO:0000313" key="2">
    <source>
        <dbReference type="Proteomes" id="UP001595075"/>
    </source>
</evidence>
<proteinExistence type="predicted"/>
<name>A0ABR4D1V5_9HELO</name>
<comment type="caution">
    <text evidence="1">The sequence shown here is derived from an EMBL/GenBank/DDBJ whole genome shotgun (WGS) entry which is preliminary data.</text>
</comment>
<dbReference type="Proteomes" id="UP001595075">
    <property type="component" value="Unassembled WGS sequence"/>
</dbReference>
<protein>
    <submittedName>
        <fullName evidence="1">Uncharacterized protein</fullName>
    </submittedName>
</protein>
<organism evidence="1 2">
    <name type="scientific">Oculimacula yallundae</name>
    <dbReference type="NCBI Taxonomy" id="86028"/>
    <lineage>
        <taxon>Eukaryota</taxon>
        <taxon>Fungi</taxon>
        <taxon>Dikarya</taxon>
        <taxon>Ascomycota</taxon>
        <taxon>Pezizomycotina</taxon>
        <taxon>Leotiomycetes</taxon>
        <taxon>Helotiales</taxon>
        <taxon>Ploettnerulaceae</taxon>
        <taxon>Oculimacula</taxon>
    </lineage>
</organism>
<evidence type="ECO:0000313" key="1">
    <source>
        <dbReference type="EMBL" id="KAL2075331.1"/>
    </source>
</evidence>
<keyword evidence="2" id="KW-1185">Reference proteome</keyword>
<reference evidence="1 2" key="1">
    <citation type="journal article" date="2024" name="Commun. Biol.">
        <title>Comparative genomic analysis of thermophilic fungi reveals convergent evolutionary adaptations and gene losses.</title>
        <authorList>
            <person name="Steindorff A.S."/>
            <person name="Aguilar-Pontes M.V."/>
            <person name="Robinson A.J."/>
            <person name="Andreopoulos B."/>
            <person name="LaButti K."/>
            <person name="Kuo A."/>
            <person name="Mondo S."/>
            <person name="Riley R."/>
            <person name="Otillar R."/>
            <person name="Haridas S."/>
            <person name="Lipzen A."/>
            <person name="Grimwood J."/>
            <person name="Schmutz J."/>
            <person name="Clum A."/>
            <person name="Reid I.D."/>
            <person name="Moisan M.C."/>
            <person name="Butler G."/>
            <person name="Nguyen T.T.M."/>
            <person name="Dewar K."/>
            <person name="Conant G."/>
            <person name="Drula E."/>
            <person name="Henrissat B."/>
            <person name="Hansel C."/>
            <person name="Singer S."/>
            <person name="Hutchinson M.I."/>
            <person name="de Vries R.P."/>
            <person name="Natvig D.O."/>
            <person name="Powell A.J."/>
            <person name="Tsang A."/>
            <person name="Grigoriev I.V."/>
        </authorList>
    </citation>
    <scope>NUCLEOTIDE SEQUENCE [LARGE SCALE GENOMIC DNA]</scope>
    <source>
        <strain evidence="1 2">CBS 494.80</strain>
    </source>
</reference>
<sequence length="252" mass="27262">MFAVKRLTMSDTSDTSHFHEFPCPLSAPPTEPLAIPSLIAYPPVDPLFSPLCKWAETATHTHAYPPSFQAVFGNEGVGQHSSSQSLKPFPASTAAYIWVASVREQRGPTTTNHSVATARFLTGTGDWRLTGIGRTAKQRPKISTVRASVSQSFAQSDNNSTSSVISHLRVLRPSLGVHLSIYGPLPFPSKRNTRTCSLPPLLQVPNKILEDLRTDSIITVNAALVSLAPASVRPCISRKIPPAPSTASFRRL</sequence>